<sequence>MEENEVIGKRVNLDVKNIKRVKIMATLLEDEVSELNEKKKLDYIINKAIESYYGSDQIRKLLEL</sequence>
<geneLocation type="plasmid" evidence="1 2">
    <name>pSULFM1</name>
</geneLocation>
<reference evidence="1" key="1">
    <citation type="submission" date="2019-11" db="EMBL/GenBank/DDBJ databases">
        <authorList>
            <person name="Kojima H."/>
        </authorList>
    </citation>
    <scope>NUCLEOTIDE SEQUENCE</scope>
    <source>
        <strain evidence="1">H1576</strain>
        <plasmid evidence="1">pSULFM1</plasmid>
    </source>
</reference>
<evidence type="ECO:0000313" key="2">
    <source>
        <dbReference type="Proteomes" id="UP000671852"/>
    </source>
</evidence>
<dbReference type="Proteomes" id="UP000671852">
    <property type="component" value="Plasmid pSULFM1"/>
</dbReference>
<gene>
    <name evidence="1" type="ORF">GJV85_13470</name>
</gene>
<name>A0A975GE68_9BACT</name>
<dbReference type="KEGG" id="saqt:GJV85_13470"/>
<dbReference type="AlphaFoldDB" id="A0A975GE68"/>
<evidence type="ECO:0000313" key="1">
    <source>
        <dbReference type="EMBL" id="QSZ43179.1"/>
    </source>
</evidence>
<dbReference type="RefSeq" id="WP_207563210.1">
    <property type="nucleotide sequence ID" value="NZ_CP046073.1"/>
</dbReference>
<protein>
    <submittedName>
        <fullName evidence="1">Uncharacterized protein</fullName>
    </submittedName>
</protein>
<keyword evidence="1" id="KW-0614">Plasmid</keyword>
<reference evidence="1" key="2">
    <citation type="submission" date="2021-04" db="EMBL/GenBank/DDBJ databases">
        <title>Isolation and characterization of a novel species of the genus Sulfurimonas.</title>
        <authorList>
            <person name="Fukui M."/>
        </authorList>
    </citation>
    <scope>NUCLEOTIDE SEQUENCE</scope>
    <source>
        <strain evidence="1">H1576</strain>
        <plasmid evidence="1">pSULFM1</plasmid>
    </source>
</reference>
<dbReference type="EMBL" id="CP046073">
    <property type="protein sequence ID" value="QSZ43179.1"/>
    <property type="molecule type" value="Genomic_DNA"/>
</dbReference>
<keyword evidence="2" id="KW-1185">Reference proteome</keyword>
<organism evidence="1 2">
    <name type="scientific">Sulfurimonas aquatica</name>
    <dbReference type="NCBI Taxonomy" id="2672570"/>
    <lineage>
        <taxon>Bacteria</taxon>
        <taxon>Pseudomonadati</taxon>
        <taxon>Campylobacterota</taxon>
        <taxon>Epsilonproteobacteria</taxon>
        <taxon>Campylobacterales</taxon>
        <taxon>Sulfurimonadaceae</taxon>
        <taxon>Sulfurimonas</taxon>
    </lineage>
</organism>
<proteinExistence type="predicted"/>
<accession>A0A975GE68</accession>